<dbReference type="EMBL" id="SRLO01000115">
    <property type="protein sequence ID" value="TNN74357.1"/>
    <property type="molecule type" value="Genomic_DNA"/>
</dbReference>
<accession>A0A4Z2I8Q1</accession>
<gene>
    <name evidence="2" type="ORF">EYF80_015440</name>
</gene>
<evidence type="ECO:0000256" key="1">
    <source>
        <dbReference type="SAM" id="MobiDB-lite"/>
    </source>
</evidence>
<dbReference type="Proteomes" id="UP000314294">
    <property type="component" value="Unassembled WGS sequence"/>
</dbReference>
<dbReference type="OrthoDB" id="6133115at2759"/>
<feature type="region of interest" description="Disordered" evidence="1">
    <location>
        <begin position="1"/>
        <end position="107"/>
    </location>
</feature>
<reference evidence="2 3" key="1">
    <citation type="submission" date="2019-03" db="EMBL/GenBank/DDBJ databases">
        <title>First draft genome of Liparis tanakae, snailfish: a comprehensive survey of snailfish specific genes.</title>
        <authorList>
            <person name="Kim W."/>
            <person name="Song I."/>
            <person name="Jeong J.-H."/>
            <person name="Kim D."/>
            <person name="Kim S."/>
            <person name="Ryu S."/>
            <person name="Song J.Y."/>
            <person name="Lee S.K."/>
        </authorList>
    </citation>
    <scope>NUCLEOTIDE SEQUENCE [LARGE SCALE GENOMIC DNA]</scope>
    <source>
        <tissue evidence="2">Muscle</tissue>
    </source>
</reference>
<name>A0A4Z2I8Q1_9TELE</name>
<evidence type="ECO:0000313" key="3">
    <source>
        <dbReference type="Proteomes" id="UP000314294"/>
    </source>
</evidence>
<dbReference type="AlphaFoldDB" id="A0A4Z2I8Q1"/>
<sequence>MTDGGHCQGSSLKNHEVPEISNTGTSNGEEMKDPVEISGEPDSILTDSIQSKACPASNEKRRTSSPEGPPPSGNLTNGQRPHRGFAIKGLSAPQSRTSSSSTLPKVTLHDLDMHYCA</sequence>
<proteinExistence type="predicted"/>
<comment type="caution">
    <text evidence="2">The sequence shown here is derived from an EMBL/GenBank/DDBJ whole genome shotgun (WGS) entry which is preliminary data.</text>
</comment>
<organism evidence="2 3">
    <name type="scientific">Liparis tanakae</name>
    <name type="common">Tanaka's snailfish</name>
    <dbReference type="NCBI Taxonomy" id="230148"/>
    <lineage>
        <taxon>Eukaryota</taxon>
        <taxon>Metazoa</taxon>
        <taxon>Chordata</taxon>
        <taxon>Craniata</taxon>
        <taxon>Vertebrata</taxon>
        <taxon>Euteleostomi</taxon>
        <taxon>Actinopterygii</taxon>
        <taxon>Neopterygii</taxon>
        <taxon>Teleostei</taxon>
        <taxon>Neoteleostei</taxon>
        <taxon>Acanthomorphata</taxon>
        <taxon>Eupercaria</taxon>
        <taxon>Perciformes</taxon>
        <taxon>Cottioidei</taxon>
        <taxon>Cottales</taxon>
        <taxon>Liparidae</taxon>
        <taxon>Liparis</taxon>
    </lineage>
</organism>
<evidence type="ECO:0000313" key="2">
    <source>
        <dbReference type="EMBL" id="TNN74357.1"/>
    </source>
</evidence>
<keyword evidence="3" id="KW-1185">Reference proteome</keyword>
<protein>
    <submittedName>
        <fullName evidence="2">Uncharacterized protein</fullName>
    </submittedName>
</protein>